<dbReference type="AlphaFoldDB" id="A0AAN6UWK3"/>
<accession>A0AAN6UWK3</accession>
<reference evidence="3" key="2">
    <citation type="submission" date="2023-05" db="EMBL/GenBank/DDBJ databases">
        <authorList>
            <consortium name="Lawrence Berkeley National Laboratory"/>
            <person name="Steindorff A."/>
            <person name="Hensen N."/>
            <person name="Bonometti L."/>
            <person name="Westerberg I."/>
            <person name="Brannstrom I.O."/>
            <person name="Guillou S."/>
            <person name="Cros-Aarteil S."/>
            <person name="Calhoun S."/>
            <person name="Haridas S."/>
            <person name="Kuo A."/>
            <person name="Mondo S."/>
            <person name="Pangilinan J."/>
            <person name="Riley R."/>
            <person name="Labutti K."/>
            <person name="Andreopoulos B."/>
            <person name="Lipzen A."/>
            <person name="Chen C."/>
            <person name="Yanf M."/>
            <person name="Daum C."/>
            <person name="Ng V."/>
            <person name="Clum A."/>
            <person name="Ohm R."/>
            <person name="Martin F."/>
            <person name="Silar P."/>
            <person name="Natvig D."/>
            <person name="Lalanne C."/>
            <person name="Gautier V."/>
            <person name="Ament-Velasquez S.L."/>
            <person name="Kruys A."/>
            <person name="Hutchinson M.I."/>
            <person name="Powell A.J."/>
            <person name="Barry K."/>
            <person name="Miller A.N."/>
            <person name="Grigoriev I.V."/>
            <person name="Debuchy R."/>
            <person name="Gladieux P."/>
            <person name="Thoren M.H."/>
            <person name="Johannesson H."/>
        </authorList>
    </citation>
    <scope>NUCLEOTIDE SEQUENCE</scope>
    <source>
        <strain evidence="3">CBS 141.50</strain>
    </source>
</reference>
<feature type="region of interest" description="Disordered" evidence="1">
    <location>
        <begin position="95"/>
        <end position="122"/>
    </location>
</feature>
<organism evidence="3 4">
    <name type="scientific">Dichotomopilus funicola</name>
    <dbReference type="NCBI Taxonomy" id="1934379"/>
    <lineage>
        <taxon>Eukaryota</taxon>
        <taxon>Fungi</taxon>
        <taxon>Dikarya</taxon>
        <taxon>Ascomycota</taxon>
        <taxon>Pezizomycotina</taxon>
        <taxon>Sordariomycetes</taxon>
        <taxon>Sordariomycetidae</taxon>
        <taxon>Sordariales</taxon>
        <taxon>Chaetomiaceae</taxon>
        <taxon>Dichotomopilus</taxon>
    </lineage>
</organism>
<dbReference type="Proteomes" id="UP001302676">
    <property type="component" value="Unassembled WGS sequence"/>
</dbReference>
<dbReference type="EMBL" id="MU853647">
    <property type="protein sequence ID" value="KAK4139845.1"/>
    <property type="molecule type" value="Genomic_DNA"/>
</dbReference>
<feature type="compositionally biased region" description="Low complexity" evidence="1">
    <location>
        <begin position="176"/>
        <end position="191"/>
    </location>
</feature>
<comment type="caution">
    <text evidence="3">The sequence shown here is derived from an EMBL/GenBank/DDBJ whole genome shotgun (WGS) entry which is preliminary data.</text>
</comment>
<evidence type="ECO:0000256" key="1">
    <source>
        <dbReference type="SAM" id="MobiDB-lite"/>
    </source>
</evidence>
<feature type="compositionally biased region" description="Pro residues" evidence="1">
    <location>
        <begin position="209"/>
        <end position="218"/>
    </location>
</feature>
<name>A0AAN6UWK3_9PEZI</name>
<keyword evidence="4" id="KW-1185">Reference proteome</keyword>
<evidence type="ECO:0000313" key="4">
    <source>
        <dbReference type="Proteomes" id="UP001302676"/>
    </source>
</evidence>
<evidence type="ECO:0000256" key="2">
    <source>
        <dbReference type="SAM" id="Phobius"/>
    </source>
</evidence>
<keyword evidence="2" id="KW-0472">Membrane</keyword>
<reference evidence="3" key="1">
    <citation type="journal article" date="2023" name="Mol. Phylogenet. Evol.">
        <title>Genome-scale phylogeny and comparative genomics of the fungal order Sordariales.</title>
        <authorList>
            <person name="Hensen N."/>
            <person name="Bonometti L."/>
            <person name="Westerberg I."/>
            <person name="Brannstrom I.O."/>
            <person name="Guillou S."/>
            <person name="Cros-Aarteil S."/>
            <person name="Calhoun S."/>
            <person name="Haridas S."/>
            <person name="Kuo A."/>
            <person name="Mondo S."/>
            <person name="Pangilinan J."/>
            <person name="Riley R."/>
            <person name="LaButti K."/>
            <person name="Andreopoulos B."/>
            <person name="Lipzen A."/>
            <person name="Chen C."/>
            <person name="Yan M."/>
            <person name="Daum C."/>
            <person name="Ng V."/>
            <person name="Clum A."/>
            <person name="Steindorff A."/>
            <person name="Ohm R.A."/>
            <person name="Martin F."/>
            <person name="Silar P."/>
            <person name="Natvig D.O."/>
            <person name="Lalanne C."/>
            <person name="Gautier V."/>
            <person name="Ament-Velasquez S.L."/>
            <person name="Kruys A."/>
            <person name="Hutchinson M.I."/>
            <person name="Powell A.J."/>
            <person name="Barry K."/>
            <person name="Miller A.N."/>
            <person name="Grigoriev I.V."/>
            <person name="Debuchy R."/>
            <person name="Gladieux P."/>
            <person name="Hiltunen Thoren M."/>
            <person name="Johannesson H."/>
        </authorList>
    </citation>
    <scope>NUCLEOTIDE SEQUENCE</scope>
    <source>
        <strain evidence="3">CBS 141.50</strain>
    </source>
</reference>
<sequence>MFAIPSSVPSTFVVAGPGHPHGAATTTSTPTAATGHSVPENSVAPMMGVVVAVTVTIIVGLALGFSLWVRRAICSLRRDGPRRSSAIFAPPFTGVTVDPASRSRRSRRSRARGTTTTTGGVNLRTFAGDAAAAAMDAHAREESRRLRDEGLNELGEAPPTYKPVEDDADGNANVDPPAYTPTAADAAAALGPTPPPPVHARHDPGTPAELPPRYPSPIPLDDLRPRPGGYSNPPT</sequence>
<evidence type="ECO:0008006" key="5">
    <source>
        <dbReference type="Google" id="ProtNLM"/>
    </source>
</evidence>
<protein>
    <recommendedName>
        <fullName evidence="5">Transmembrane protein</fullName>
    </recommendedName>
</protein>
<dbReference type="RefSeq" id="XP_062633216.1">
    <property type="nucleotide sequence ID" value="XM_062782153.1"/>
</dbReference>
<dbReference type="GeneID" id="87818766"/>
<gene>
    <name evidence="3" type="ORF">C8A04DRAFT_32616</name>
</gene>
<feature type="compositionally biased region" description="Low complexity" evidence="1">
    <location>
        <begin position="18"/>
        <end position="36"/>
    </location>
</feature>
<feature type="compositionally biased region" description="Basic residues" evidence="1">
    <location>
        <begin position="102"/>
        <end position="111"/>
    </location>
</feature>
<evidence type="ECO:0000313" key="3">
    <source>
        <dbReference type="EMBL" id="KAK4139845.1"/>
    </source>
</evidence>
<proteinExistence type="predicted"/>
<keyword evidence="2" id="KW-1133">Transmembrane helix</keyword>
<feature type="region of interest" description="Disordered" evidence="1">
    <location>
        <begin position="152"/>
        <end position="235"/>
    </location>
</feature>
<keyword evidence="2" id="KW-0812">Transmembrane</keyword>
<feature type="transmembrane region" description="Helical" evidence="2">
    <location>
        <begin position="46"/>
        <end position="69"/>
    </location>
</feature>
<feature type="region of interest" description="Disordered" evidence="1">
    <location>
        <begin position="15"/>
        <end position="36"/>
    </location>
</feature>